<comment type="caution">
    <text evidence="3">The sequence shown here is derived from an EMBL/GenBank/DDBJ whole genome shotgun (WGS) entry which is preliminary data.</text>
</comment>
<dbReference type="GO" id="GO:0071978">
    <property type="term" value="P:bacterial-type flagellum-dependent swarming motility"/>
    <property type="evidence" value="ECO:0007669"/>
    <property type="project" value="TreeGrafter"/>
</dbReference>
<sequence length="89" mass="9820">MSALEVMESVTAINKVHIEISVVLGRSRMPIHQLLKMGRGAVIELDAQQDEEIWVLANNIPIARGEIVVQGDKIAVSITDKIRNFESIA</sequence>
<dbReference type="InterPro" id="IPR036429">
    <property type="entry name" value="SpoA-like_sf"/>
</dbReference>
<dbReference type="PANTHER" id="PTHR30034">
    <property type="entry name" value="FLAGELLAR MOTOR SWITCH PROTEIN FLIM"/>
    <property type="match status" value="1"/>
</dbReference>
<proteinExistence type="inferred from homology"/>
<keyword evidence="4" id="KW-1185">Reference proteome</keyword>
<dbReference type="InterPro" id="IPR001172">
    <property type="entry name" value="FliN_T3SS_HrcQb"/>
</dbReference>
<dbReference type="AlphaFoldDB" id="A0A081BEC5"/>
<feature type="domain" description="Flagellar motor switch protein FliN-like C-terminal" evidence="2">
    <location>
        <begin position="12"/>
        <end position="82"/>
    </location>
</feature>
<dbReference type="STRING" id="1333998.M2A_2892"/>
<protein>
    <submittedName>
        <fullName evidence="3">Surface presentation of antigens (SPOA) protein</fullName>
    </submittedName>
</protein>
<dbReference type="InterPro" id="IPR001543">
    <property type="entry name" value="FliN-like_C"/>
</dbReference>
<comment type="similarity">
    <text evidence="1">Belongs to the FliN/MopA/SpaO family.</text>
</comment>
<evidence type="ECO:0000259" key="2">
    <source>
        <dbReference type="Pfam" id="PF01052"/>
    </source>
</evidence>
<gene>
    <name evidence="3" type="ORF">M2A_2892</name>
</gene>
<dbReference type="Proteomes" id="UP000028702">
    <property type="component" value="Unassembled WGS sequence"/>
</dbReference>
<dbReference type="GO" id="GO:0050918">
    <property type="term" value="P:positive chemotaxis"/>
    <property type="evidence" value="ECO:0007669"/>
    <property type="project" value="TreeGrafter"/>
</dbReference>
<name>A0A081BEC5_9HYPH</name>
<evidence type="ECO:0000313" key="3">
    <source>
        <dbReference type="EMBL" id="GAK46393.1"/>
    </source>
</evidence>
<dbReference type="PANTHER" id="PTHR30034:SF6">
    <property type="entry name" value="YOP PROTEINS TRANSLOCATION PROTEIN Q"/>
    <property type="match status" value="1"/>
</dbReference>
<dbReference type="SUPFAM" id="SSF101801">
    <property type="entry name" value="Surface presentation of antigens (SPOA)"/>
    <property type="match status" value="1"/>
</dbReference>
<reference evidence="3 4" key="1">
    <citation type="submission" date="2014-07" db="EMBL/GenBank/DDBJ databases">
        <title>Tepidicaulis marinum gen. nov., sp. nov., a novel marine bacterium denitrifying nitrate to nitrous oxide strictly under microaerobic conditions.</title>
        <authorList>
            <person name="Takeuchi M."/>
            <person name="Yamagishi T."/>
            <person name="Kamagata Y."/>
            <person name="Oshima K."/>
            <person name="Hattori M."/>
            <person name="Katayama T."/>
            <person name="Hanada S."/>
            <person name="Tamaki H."/>
            <person name="Marumo K."/>
            <person name="Maeda H."/>
            <person name="Nedachi M."/>
            <person name="Iwasaki W."/>
            <person name="Suwa Y."/>
            <person name="Sakata S."/>
        </authorList>
    </citation>
    <scope>NUCLEOTIDE SEQUENCE [LARGE SCALE GENOMIC DNA]</scope>
    <source>
        <strain evidence="3 4">MA2</strain>
    </source>
</reference>
<dbReference type="eggNOG" id="COG1886">
    <property type="taxonomic scope" value="Bacteria"/>
</dbReference>
<dbReference type="Gene3D" id="2.30.330.10">
    <property type="entry name" value="SpoA-like"/>
    <property type="match status" value="1"/>
</dbReference>
<dbReference type="Pfam" id="PF01052">
    <property type="entry name" value="FliMN_C"/>
    <property type="match status" value="1"/>
</dbReference>
<evidence type="ECO:0000256" key="1">
    <source>
        <dbReference type="ARBA" id="ARBA00009226"/>
    </source>
</evidence>
<dbReference type="EMBL" id="BBIO01000018">
    <property type="protein sequence ID" value="GAK46393.1"/>
    <property type="molecule type" value="Genomic_DNA"/>
</dbReference>
<evidence type="ECO:0000313" key="4">
    <source>
        <dbReference type="Proteomes" id="UP000028702"/>
    </source>
</evidence>
<dbReference type="PRINTS" id="PR00956">
    <property type="entry name" value="FLGMOTORFLIN"/>
</dbReference>
<accession>A0A081BEC5</accession>
<dbReference type="GO" id="GO:0009425">
    <property type="term" value="C:bacterial-type flagellum basal body"/>
    <property type="evidence" value="ECO:0007669"/>
    <property type="project" value="InterPro"/>
</dbReference>
<organism evidence="3 4">
    <name type="scientific">Tepidicaulis marinus</name>
    <dbReference type="NCBI Taxonomy" id="1333998"/>
    <lineage>
        <taxon>Bacteria</taxon>
        <taxon>Pseudomonadati</taxon>
        <taxon>Pseudomonadota</taxon>
        <taxon>Alphaproteobacteria</taxon>
        <taxon>Hyphomicrobiales</taxon>
        <taxon>Parvibaculaceae</taxon>
        <taxon>Tepidicaulis</taxon>
    </lineage>
</organism>
<dbReference type="RefSeq" id="WP_045448916.1">
    <property type="nucleotide sequence ID" value="NZ_BBIO01000018.1"/>
</dbReference>
<dbReference type="GO" id="GO:0003774">
    <property type="term" value="F:cytoskeletal motor activity"/>
    <property type="evidence" value="ECO:0007669"/>
    <property type="project" value="InterPro"/>
</dbReference>